<reference evidence="2" key="2">
    <citation type="submission" date="2020-11" db="EMBL/GenBank/DDBJ databases">
        <authorList>
            <person name="McCartney M.A."/>
            <person name="Auch B."/>
            <person name="Kono T."/>
            <person name="Mallez S."/>
            <person name="Becker A."/>
            <person name="Gohl D.M."/>
            <person name="Silverstein K.A.T."/>
            <person name="Koren S."/>
            <person name="Bechman K.B."/>
            <person name="Herman A."/>
            <person name="Abrahante J.E."/>
            <person name="Garbe J."/>
        </authorList>
    </citation>
    <scope>NUCLEOTIDE SEQUENCE</scope>
    <source>
        <strain evidence="2">Duluth1</strain>
        <tissue evidence="2">Whole animal</tissue>
    </source>
</reference>
<keyword evidence="3" id="KW-1185">Reference proteome</keyword>
<sequence>MATNNEVECDIVFERLSVRELRLYLKDRGENVSGNRPELIKRARGLLKLGKRTLKEIEISDNVDHDVRQCQLFTTPLGEKLPTPSDIKECWDENLDNVPNFRKEDLYNYLVLSKSRTHDKENRNAKRQLKAEVFYEDRHVHSVRYHQITQECSHCYVRAKVIPSLPTDNNKKKITMLGSVWLRCQEWFMLLAANALLGKN</sequence>
<accession>A0A9D4D026</accession>
<gene>
    <name evidence="2" type="ORF">DPMN_043239</name>
</gene>
<evidence type="ECO:0000259" key="1">
    <source>
        <dbReference type="PROSITE" id="PS50800"/>
    </source>
</evidence>
<comment type="caution">
    <text evidence="2">The sequence shown here is derived from an EMBL/GenBank/DDBJ whole genome shotgun (WGS) entry which is preliminary data.</text>
</comment>
<dbReference type="Pfam" id="PF02037">
    <property type="entry name" value="SAP"/>
    <property type="match status" value="1"/>
</dbReference>
<name>A0A9D4D026_DREPO</name>
<proteinExistence type="predicted"/>
<dbReference type="InterPro" id="IPR003034">
    <property type="entry name" value="SAP_dom"/>
</dbReference>
<reference evidence="2" key="1">
    <citation type="journal article" date="2019" name="bioRxiv">
        <title>The Genome of the Zebra Mussel, Dreissena polymorpha: A Resource for Invasive Species Research.</title>
        <authorList>
            <person name="McCartney M.A."/>
            <person name="Auch B."/>
            <person name="Kono T."/>
            <person name="Mallez S."/>
            <person name="Zhang Y."/>
            <person name="Obille A."/>
            <person name="Becker A."/>
            <person name="Abrahante J.E."/>
            <person name="Garbe J."/>
            <person name="Badalamenti J.P."/>
            <person name="Herman A."/>
            <person name="Mangelson H."/>
            <person name="Liachko I."/>
            <person name="Sullivan S."/>
            <person name="Sone E.D."/>
            <person name="Koren S."/>
            <person name="Silverstein K.A.T."/>
            <person name="Beckman K.B."/>
            <person name="Gohl D.M."/>
        </authorList>
    </citation>
    <scope>NUCLEOTIDE SEQUENCE</scope>
    <source>
        <strain evidence="2">Duluth1</strain>
        <tissue evidence="2">Whole animal</tissue>
    </source>
</reference>
<evidence type="ECO:0000313" key="3">
    <source>
        <dbReference type="Proteomes" id="UP000828390"/>
    </source>
</evidence>
<organism evidence="2 3">
    <name type="scientific">Dreissena polymorpha</name>
    <name type="common">Zebra mussel</name>
    <name type="synonym">Mytilus polymorpha</name>
    <dbReference type="NCBI Taxonomy" id="45954"/>
    <lineage>
        <taxon>Eukaryota</taxon>
        <taxon>Metazoa</taxon>
        <taxon>Spiralia</taxon>
        <taxon>Lophotrochozoa</taxon>
        <taxon>Mollusca</taxon>
        <taxon>Bivalvia</taxon>
        <taxon>Autobranchia</taxon>
        <taxon>Heteroconchia</taxon>
        <taxon>Euheterodonta</taxon>
        <taxon>Imparidentia</taxon>
        <taxon>Neoheterodontei</taxon>
        <taxon>Myida</taxon>
        <taxon>Dreissenoidea</taxon>
        <taxon>Dreissenidae</taxon>
        <taxon>Dreissena</taxon>
    </lineage>
</organism>
<dbReference type="PROSITE" id="PS50800">
    <property type="entry name" value="SAP"/>
    <property type="match status" value="1"/>
</dbReference>
<dbReference type="InterPro" id="IPR036361">
    <property type="entry name" value="SAP_dom_sf"/>
</dbReference>
<dbReference type="AlphaFoldDB" id="A0A9D4D026"/>
<protein>
    <recommendedName>
        <fullName evidence="1">SAP domain-containing protein</fullName>
    </recommendedName>
</protein>
<dbReference type="SUPFAM" id="SSF68906">
    <property type="entry name" value="SAP domain"/>
    <property type="match status" value="1"/>
</dbReference>
<evidence type="ECO:0000313" key="2">
    <source>
        <dbReference type="EMBL" id="KAH3736666.1"/>
    </source>
</evidence>
<feature type="domain" description="SAP" evidence="1">
    <location>
        <begin position="13"/>
        <end position="47"/>
    </location>
</feature>
<dbReference type="EMBL" id="JAIWYP010000011">
    <property type="protein sequence ID" value="KAH3736666.1"/>
    <property type="molecule type" value="Genomic_DNA"/>
</dbReference>
<dbReference type="Proteomes" id="UP000828390">
    <property type="component" value="Unassembled WGS sequence"/>
</dbReference>
<dbReference type="SMART" id="SM00513">
    <property type="entry name" value="SAP"/>
    <property type="match status" value="1"/>
</dbReference>